<comment type="caution">
    <text evidence="2">The sequence shown here is derived from an EMBL/GenBank/DDBJ whole genome shotgun (WGS) entry which is preliminary data.</text>
</comment>
<sequence length="68" mass="7148">MTAWKCIGVVVVFLTYVSTLGICEERGLPINKTGITGVGVLSVEGEGDELLSVLTSLPESDLVLVVNL</sequence>
<feature type="signal peptide" evidence="1">
    <location>
        <begin position="1"/>
        <end position="19"/>
    </location>
</feature>
<reference evidence="2" key="1">
    <citation type="submission" date="2023-10" db="EMBL/GenBank/DDBJ databases">
        <title>Genome assemblies of two species of porcelain crab, Petrolisthes cinctipes and Petrolisthes manimaculis (Anomura: Porcellanidae).</title>
        <authorList>
            <person name="Angst P."/>
        </authorList>
    </citation>
    <scope>NUCLEOTIDE SEQUENCE</scope>
    <source>
        <strain evidence="2">PB745_01</strain>
        <tissue evidence="2">Gill</tissue>
    </source>
</reference>
<organism evidence="2 3">
    <name type="scientific">Petrolisthes cinctipes</name>
    <name type="common">Flat porcelain crab</name>
    <dbReference type="NCBI Taxonomy" id="88211"/>
    <lineage>
        <taxon>Eukaryota</taxon>
        <taxon>Metazoa</taxon>
        <taxon>Ecdysozoa</taxon>
        <taxon>Arthropoda</taxon>
        <taxon>Crustacea</taxon>
        <taxon>Multicrustacea</taxon>
        <taxon>Malacostraca</taxon>
        <taxon>Eumalacostraca</taxon>
        <taxon>Eucarida</taxon>
        <taxon>Decapoda</taxon>
        <taxon>Pleocyemata</taxon>
        <taxon>Anomura</taxon>
        <taxon>Galatheoidea</taxon>
        <taxon>Porcellanidae</taxon>
        <taxon>Petrolisthes</taxon>
    </lineage>
</organism>
<protein>
    <submittedName>
        <fullName evidence="2">Uncharacterized protein</fullName>
    </submittedName>
</protein>
<proteinExistence type="predicted"/>
<evidence type="ECO:0000256" key="1">
    <source>
        <dbReference type="SAM" id="SignalP"/>
    </source>
</evidence>
<evidence type="ECO:0000313" key="3">
    <source>
        <dbReference type="Proteomes" id="UP001286313"/>
    </source>
</evidence>
<evidence type="ECO:0000313" key="2">
    <source>
        <dbReference type="EMBL" id="KAK3850675.1"/>
    </source>
</evidence>
<name>A0AAE1BKT1_PETCI</name>
<dbReference type="EMBL" id="JAWQEG010008248">
    <property type="protein sequence ID" value="KAK3850675.1"/>
    <property type="molecule type" value="Genomic_DNA"/>
</dbReference>
<keyword evidence="3" id="KW-1185">Reference proteome</keyword>
<gene>
    <name evidence="2" type="ORF">Pcinc_042635</name>
</gene>
<accession>A0AAE1BKT1</accession>
<keyword evidence="1" id="KW-0732">Signal</keyword>
<feature type="chain" id="PRO_5042233204" evidence="1">
    <location>
        <begin position="20"/>
        <end position="68"/>
    </location>
</feature>
<dbReference type="Proteomes" id="UP001286313">
    <property type="component" value="Unassembled WGS sequence"/>
</dbReference>
<dbReference type="AlphaFoldDB" id="A0AAE1BKT1"/>